<dbReference type="PANTHER" id="PTHR19376">
    <property type="entry name" value="DNA-DIRECTED RNA POLYMERASE"/>
    <property type="match status" value="1"/>
</dbReference>
<dbReference type="Gene3D" id="2.40.40.20">
    <property type="match status" value="1"/>
</dbReference>
<dbReference type="Pfam" id="PF00623">
    <property type="entry name" value="RNA_pol_Rpb1_2"/>
    <property type="match status" value="1"/>
</dbReference>
<dbReference type="FunFam" id="1.10.40.90:FF:000001">
    <property type="entry name" value="DNA-directed RNA polymerase subunit beta"/>
    <property type="match status" value="1"/>
</dbReference>
<feature type="binding site" evidence="12">
    <location>
        <position position="896"/>
    </location>
    <ligand>
        <name>Zn(2+)</name>
        <dbReference type="ChEBI" id="CHEBI:29105"/>
        <label>2</label>
    </ligand>
</feature>
<evidence type="ECO:0000256" key="9">
    <source>
        <dbReference type="ARBA" id="ARBA00022842"/>
    </source>
</evidence>
<dbReference type="Pfam" id="PF04997">
    <property type="entry name" value="RNA_pol_Rpb1_1"/>
    <property type="match status" value="1"/>
</dbReference>
<feature type="binding site" evidence="12">
    <location>
        <position position="462"/>
    </location>
    <ligand>
        <name>Mg(2+)</name>
        <dbReference type="ChEBI" id="CHEBI:18420"/>
    </ligand>
</feature>
<evidence type="ECO:0000256" key="2">
    <source>
        <dbReference type="ARBA" id="ARBA00007616"/>
    </source>
</evidence>
<evidence type="ECO:0000259" key="14">
    <source>
        <dbReference type="SMART" id="SM00663"/>
    </source>
</evidence>
<dbReference type="InterPro" id="IPR000722">
    <property type="entry name" value="RNA_pol_asu"/>
</dbReference>
<accession>A0A9W4R5Q6</accession>
<comment type="similarity">
    <text evidence="3">In the C-terminal section; belongs to the RNA polymerase beta' chain family.</text>
</comment>
<name>A0A9W4R5Q6_9GAMM</name>
<evidence type="ECO:0000256" key="4">
    <source>
        <dbReference type="ARBA" id="ARBA00022478"/>
    </source>
</evidence>
<dbReference type="CDD" id="cd02655">
    <property type="entry name" value="RNAP_beta'_C"/>
    <property type="match status" value="1"/>
</dbReference>
<evidence type="ECO:0000256" key="6">
    <source>
        <dbReference type="ARBA" id="ARBA00022695"/>
    </source>
</evidence>
<dbReference type="EMBL" id="CAMAPC010000032">
    <property type="protein sequence ID" value="CAH9067265.1"/>
    <property type="molecule type" value="Genomic_DNA"/>
</dbReference>
<comment type="similarity">
    <text evidence="1 12 13">Belongs to the RNA polymerase beta' chain family.</text>
</comment>
<feature type="domain" description="RNA polymerase N-terminal" evidence="14">
    <location>
        <begin position="235"/>
        <end position="514"/>
    </location>
</feature>
<evidence type="ECO:0000256" key="8">
    <source>
        <dbReference type="ARBA" id="ARBA00022833"/>
    </source>
</evidence>
<dbReference type="GO" id="GO:0003899">
    <property type="term" value="F:DNA-directed RNA polymerase activity"/>
    <property type="evidence" value="ECO:0007669"/>
    <property type="project" value="UniProtKB-UniRule"/>
</dbReference>
<keyword evidence="4 12" id="KW-0240">DNA-directed RNA polymerase</keyword>
<organism evidence="15 17">
    <name type="scientific">Pseudoalteromonas holothuriae</name>
    <dbReference type="NCBI Taxonomy" id="2963714"/>
    <lineage>
        <taxon>Bacteria</taxon>
        <taxon>Pseudomonadati</taxon>
        <taxon>Pseudomonadota</taxon>
        <taxon>Gammaproteobacteria</taxon>
        <taxon>Alteromonadales</taxon>
        <taxon>Pseudoalteromonadaceae</taxon>
        <taxon>Pseudoalteromonas</taxon>
    </lineage>
</organism>
<dbReference type="InterPro" id="IPR012754">
    <property type="entry name" value="DNA-dir_RpoC_beta_prime_bact"/>
</dbReference>
<keyword evidence="9 12" id="KW-0460">Magnesium</keyword>
<dbReference type="EMBL" id="CAMAPD010000036">
    <property type="protein sequence ID" value="CAH9068328.1"/>
    <property type="molecule type" value="Genomic_DNA"/>
</dbReference>
<evidence type="ECO:0000256" key="7">
    <source>
        <dbReference type="ARBA" id="ARBA00022723"/>
    </source>
</evidence>
<gene>
    <name evidence="12 15" type="primary">rpoC</name>
    <name evidence="15" type="ORF">PSECIP111854_04059</name>
    <name evidence="16" type="ORF">PSECIP111951_04110</name>
</gene>
<evidence type="ECO:0000256" key="11">
    <source>
        <dbReference type="ARBA" id="ARBA00048552"/>
    </source>
</evidence>
<dbReference type="HAMAP" id="MF_01322">
    <property type="entry name" value="RNApol_bact_RpoC"/>
    <property type="match status" value="1"/>
</dbReference>
<dbReference type="FunFam" id="4.10.860.120:FF:000001">
    <property type="entry name" value="DNA-directed RNA polymerase subunit beta"/>
    <property type="match status" value="1"/>
</dbReference>
<dbReference type="GO" id="GO:0003677">
    <property type="term" value="F:DNA binding"/>
    <property type="evidence" value="ECO:0007669"/>
    <property type="project" value="UniProtKB-UniRule"/>
</dbReference>
<comment type="catalytic activity">
    <reaction evidence="11 12 13">
        <text>RNA(n) + a ribonucleoside 5'-triphosphate = RNA(n+1) + diphosphate</text>
        <dbReference type="Rhea" id="RHEA:21248"/>
        <dbReference type="Rhea" id="RHEA-COMP:14527"/>
        <dbReference type="Rhea" id="RHEA-COMP:17342"/>
        <dbReference type="ChEBI" id="CHEBI:33019"/>
        <dbReference type="ChEBI" id="CHEBI:61557"/>
        <dbReference type="ChEBI" id="CHEBI:140395"/>
        <dbReference type="EC" id="2.7.7.6"/>
    </reaction>
</comment>
<feature type="binding site" evidence="12">
    <location>
        <position position="460"/>
    </location>
    <ligand>
        <name>Mg(2+)</name>
        <dbReference type="ChEBI" id="CHEBI:18420"/>
    </ligand>
</feature>
<dbReference type="Gene3D" id="1.10.40.90">
    <property type="match status" value="1"/>
</dbReference>
<dbReference type="InterPro" id="IPR042102">
    <property type="entry name" value="RNA_pol_Rpb1_3_sf"/>
</dbReference>
<comment type="subunit">
    <text evidence="12">The RNAP catalytic core consists of 2 alpha, 1 beta, 1 beta' and 1 omega subunit. When a sigma factor is associated with the core the holoenzyme is formed, which can initiate transcription.</text>
</comment>
<dbReference type="InterPro" id="IPR045867">
    <property type="entry name" value="DNA-dir_RpoC_beta_prime"/>
</dbReference>
<dbReference type="Gene3D" id="2.40.50.100">
    <property type="match status" value="3"/>
</dbReference>
<keyword evidence="6 12" id="KW-0548">Nucleotidyltransferase</keyword>
<feature type="binding site" evidence="12">
    <location>
        <position position="70"/>
    </location>
    <ligand>
        <name>Zn(2+)</name>
        <dbReference type="ChEBI" id="CHEBI:29105"/>
        <label>1</label>
    </ligand>
</feature>
<dbReference type="Gene3D" id="1.10.1790.20">
    <property type="match status" value="1"/>
</dbReference>
<dbReference type="InterPro" id="IPR007066">
    <property type="entry name" value="RNA_pol_Rpb1_3"/>
</dbReference>
<evidence type="ECO:0000313" key="16">
    <source>
        <dbReference type="EMBL" id="CAH9068328.1"/>
    </source>
</evidence>
<dbReference type="SUPFAM" id="SSF64484">
    <property type="entry name" value="beta and beta-prime subunits of DNA dependent RNA-polymerase"/>
    <property type="match status" value="1"/>
</dbReference>
<dbReference type="CDD" id="cd01609">
    <property type="entry name" value="RNAP_beta'_N"/>
    <property type="match status" value="1"/>
</dbReference>
<feature type="binding site" evidence="12">
    <location>
        <position position="899"/>
    </location>
    <ligand>
        <name>Zn(2+)</name>
        <dbReference type="ChEBI" id="CHEBI:29105"/>
        <label>2</label>
    </ligand>
</feature>
<evidence type="ECO:0000313" key="17">
    <source>
        <dbReference type="Proteomes" id="UP001152467"/>
    </source>
</evidence>
<dbReference type="Gene3D" id="1.10.132.30">
    <property type="match status" value="1"/>
</dbReference>
<evidence type="ECO:0000256" key="3">
    <source>
        <dbReference type="ARBA" id="ARBA00009839"/>
    </source>
</evidence>
<evidence type="ECO:0000256" key="12">
    <source>
        <dbReference type="HAMAP-Rule" id="MF_01322"/>
    </source>
</evidence>
<comment type="similarity">
    <text evidence="2">In the N-terminal section; belongs to the RNA polymerase beta chain family.</text>
</comment>
<dbReference type="GO" id="GO:0000428">
    <property type="term" value="C:DNA-directed RNA polymerase complex"/>
    <property type="evidence" value="ECO:0007669"/>
    <property type="project" value="UniProtKB-KW"/>
</dbReference>
<dbReference type="FunFam" id="1.10.132.30:FF:000003">
    <property type="entry name" value="DNA-directed RNA polymerase subunit beta"/>
    <property type="match status" value="1"/>
</dbReference>
<feature type="binding site" evidence="12">
    <location>
        <position position="88"/>
    </location>
    <ligand>
        <name>Zn(2+)</name>
        <dbReference type="ChEBI" id="CHEBI:29105"/>
        <label>1</label>
    </ligand>
</feature>
<dbReference type="Gene3D" id="1.10.150.390">
    <property type="match status" value="1"/>
</dbReference>
<feature type="binding site" evidence="12">
    <location>
        <position position="889"/>
    </location>
    <ligand>
        <name>Zn(2+)</name>
        <dbReference type="ChEBI" id="CHEBI:29105"/>
        <label>2</label>
    </ligand>
</feature>
<keyword evidence="17" id="KW-1185">Reference proteome</keyword>
<dbReference type="Gene3D" id="4.10.860.120">
    <property type="entry name" value="RNA polymerase II, clamp domain"/>
    <property type="match status" value="1"/>
</dbReference>
<dbReference type="Pfam" id="PF04998">
    <property type="entry name" value="RNA_pol_Rpb1_5"/>
    <property type="match status" value="1"/>
</dbReference>
<dbReference type="FunFam" id="1.10.150.390:FF:000002">
    <property type="entry name" value="DNA-directed RNA polymerase subunit beta"/>
    <property type="match status" value="1"/>
</dbReference>
<protein>
    <recommendedName>
        <fullName evidence="12">DNA-directed RNA polymerase subunit beta'</fullName>
        <shortName evidence="12">RNAP subunit beta'</shortName>
        <ecNumber evidence="12">2.7.7.6</ecNumber>
    </recommendedName>
    <alternativeName>
        <fullName evidence="12">RNA polymerase subunit beta'</fullName>
    </alternativeName>
    <alternativeName>
        <fullName evidence="12">Transcriptase subunit beta'</fullName>
    </alternativeName>
</protein>
<dbReference type="Gene3D" id="1.10.274.100">
    <property type="entry name" value="RNA polymerase Rpb1, domain 3"/>
    <property type="match status" value="1"/>
</dbReference>
<comment type="function">
    <text evidence="12 13">DNA-dependent RNA polymerase catalyzes the transcription of DNA into RNA using the four ribonucleoside triphosphates as substrates.</text>
</comment>
<evidence type="ECO:0000256" key="5">
    <source>
        <dbReference type="ARBA" id="ARBA00022679"/>
    </source>
</evidence>
<keyword evidence="7 12" id="KW-0479">Metal-binding</keyword>
<dbReference type="Proteomes" id="UP001152485">
    <property type="component" value="Unassembled WGS sequence"/>
</dbReference>
<comment type="cofactor">
    <cofactor evidence="12">
        <name>Mg(2+)</name>
        <dbReference type="ChEBI" id="CHEBI:18420"/>
    </cofactor>
    <text evidence="12">Binds 1 Mg(2+) ion per subunit.</text>
</comment>
<dbReference type="NCBIfam" id="TIGR02386">
    <property type="entry name" value="rpoC_TIGR"/>
    <property type="match status" value="1"/>
</dbReference>
<proteinExistence type="inferred from homology"/>
<feature type="binding site" evidence="12">
    <location>
        <position position="72"/>
    </location>
    <ligand>
        <name>Zn(2+)</name>
        <dbReference type="ChEBI" id="CHEBI:29105"/>
        <label>1</label>
    </ligand>
</feature>
<dbReference type="InterPro" id="IPR007080">
    <property type="entry name" value="RNA_pol_Rpb1_1"/>
</dbReference>
<feature type="binding site" evidence="12">
    <location>
        <position position="815"/>
    </location>
    <ligand>
        <name>Zn(2+)</name>
        <dbReference type="ChEBI" id="CHEBI:29105"/>
        <label>2</label>
    </ligand>
</feature>
<dbReference type="InterPro" id="IPR007083">
    <property type="entry name" value="RNA_pol_Rpb1_4"/>
</dbReference>
<dbReference type="InterPro" id="IPR006592">
    <property type="entry name" value="RNA_pol_N"/>
</dbReference>
<feature type="binding site" evidence="12">
    <location>
        <position position="85"/>
    </location>
    <ligand>
        <name>Zn(2+)</name>
        <dbReference type="ChEBI" id="CHEBI:29105"/>
        <label>1</label>
    </ligand>
</feature>
<dbReference type="Proteomes" id="UP001152467">
    <property type="component" value="Unassembled WGS sequence"/>
</dbReference>
<dbReference type="SMART" id="SM00663">
    <property type="entry name" value="RPOLA_N"/>
    <property type="match status" value="1"/>
</dbReference>
<comment type="caution">
    <text evidence="15">The sequence shown here is derived from an EMBL/GenBank/DDBJ whole genome shotgun (WGS) entry which is preliminary data.</text>
</comment>
<comment type="cofactor">
    <cofactor evidence="12">
        <name>Zn(2+)</name>
        <dbReference type="ChEBI" id="CHEBI:29105"/>
    </cofactor>
    <text evidence="12">Binds 2 Zn(2+) ions per subunit.</text>
</comment>
<sequence length="1393" mass="154901">MKDLLKFLKQQNKTEEFDAIRIGLASPDMVRSWSYGEVKKPETINYRTFKPERDGLFCARIFGPVKDYECLCGKYKRLKHRGVICEKCGVEVTLTKVRRDRMGHIELASPVAHIWFLKSLPSRIGLMLDMTLRDIERVLYFESFVVTEPGMTTLERGQLLGEEEYLDSLEEHGDEFEAKMGAEAVLDLLRELDLGQLIAEMREELPTINSETKRKKITKRLKLMESFHQSGNNPEWMIMSVLPVLPPDLRPLVPLDGGRFATSDLNDLYRRVINRNNRLKRLLDLAAPDIIVRNEKRMLQEAVDALLDNGRRGRAITGSNKRPLKSLADMIKGKQGRFRQNLLGKRVDYSGRSVITVGPTLKLHQCGLPKKMALELFKPFIYGKLERRGMATTIKAAKKMVEREVPEVWDVLDEVIREHPVLLNRAPTLHRLGIQAFEPVLIEGKAIHLHPLVCAAYNADFDGDQMAVHVPLTIEAQLEARALMMSTNNILSPANGEPIIVPSQDVVLGLYYMTRDRINGKGEGIVFKDPKEAEKAYRTGAAELHARVKVRITEIRIDEETKERSEVTEIIDTTVGRAILSLVLPVGLPFELINKALGKKQISGLLNECYRRLGLKDTVVFADQVMYTGFHYAMKSGVSIGIDDLVIPPVKAEIIENAEAEVNEINQQFQSGLVTAGEKYNKVIDIWSRVNENLSREMMANLSKDTVVNAQGEEEEQPSFNSVFMMADSGARGSAAQIRQLAGMRGLMARPDGSIIETPITANFREGLNVLQYFISTHGARKGLADTALKTANSGYLTRRLVDVAQDLVINDDDCGTLDGLTMKPLIEGGDVVEPLRERVLGRVVAEDVVKPGTNDVLVERNIMLDEKLCDLLEEHSVDEVRVRSVITCDNDFGVCAKCYGRDLARGHIINAGESVGVIAAQSIGEPGTQLTMRTFHIGGAASRASAENSVQVKTNGNLKLHNAKYVLNTDGKIVITSRSTEITIIDEHGREKERYKVPYGAVLTVQDGADVKGNDIVATWDPHSHPIIIEHDSKVSFSDIDDSNTEAQTDELTGLTRVVVKDLSKVNAKEPKLIVENEERGLQEIRLPSFTTIEVSDGTKAAPGRVLARIPQEGSKTRDITGGLPRVADLFEARKPKDPAILAEITGTISFGKETKGKKRLVITPEQGDAYEEMIPKWRQLNVFEGEQVSKGEVIADGPESPHDILRLRGVTDVSNYIVNEVQEVYRLQGVKINDKHIETIIRQMLRKCIILDGGDTEFLAGEQVEVARVNISNRDLELQGKIPAKFEIQLMGITKASLATESFISAASFQETTRVLTEAAVNGKSDELRGLKENVIVGRLIPAGTGFAYHQERMARRKQADLPVEEQTVSAEEATQALTDALNADLLGGNK</sequence>
<dbReference type="InterPro" id="IPR007081">
    <property type="entry name" value="RNA_pol_Rpb1_5"/>
</dbReference>
<dbReference type="InterPro" id="IPR044893">
    <property type="entry name" value="RNA_pol_Rpb1_clamp_domain"/>
</dbReference>
<dbReference type="Pfam" id="PF04983">
    <property type="entry name" value="RNA_pol_Rpb1_3"/>
    <property type="match status" value="1"/>
</dbReference>
<reference evidence="15 18" key="1">
    <citation type="submission" date="2022-07" db="EMBL/GenBank/DDBJ databases">
        <authorList>
            <person name="Criscuolo A."/>
        </authorList>
    </citation>
    <scope>NUCLEOTIDE SEQUENCE</scope>
    <source>
        <strain evidence="18">CIP 111951</strain>
        <strain evidence="15">CIP111854</strain>
        <strain evidence="16">CIP111951</strain>
    </source>
</reference>
<evidence type="ECO:0000313" key="15">
    <source>
        <dbReference type="EMBL" id="CAH9067265.1"/>
    </source>
</evidence>
<dbReference type="GO" id="GO:0000287">
    <property type="term" value="F:magnesium ion binding"/>
    <property type="evidence" value="ECO:0007669"/>
    <property type="project" value="UniProtKB-UniRule"/>
</dbReference>
<evidence type="ECO:0000256" key="1">
    <source>
        <dbReference type="ARBA" id="ARBA00006460"/>
    </source>
</evidence>
<dbReference type="Pfam" id="PF05000">
    <property type="entry name" value="RNA_pol_Rpb1_4"/>
    <property type="match status" value="1"/>
</dbReference>
<dbReference type="EC" id="2.7.7.6" evidence="12"/>
<evidence type="ECO:0000256" key="13">
    <source>
        <dbReference type="RuleBase" id="RU004279"/>
    </source>
</evidence>
<dbReference type="GO" id="GO:0005829">
    <property type="term" value="C:cytosol"/>
    <property type="evidence" value="ECO:0007669"/>
    <property type="project" value="UniProtKB-ARBA"/>
</dbReference>
<dbReference type="InterPro" id="IPR038120">
    <property type="entry name" value="Rpb1_funnel_sf"/>
</dbReference>
<dbReference type="GO" id="GO:0008270">
    <property type="term" value="F:zinc ion binding"/>
    <property type="evidence" value="ECO:0007669"/>
    <property type="project" value="UniProtKB-UniRule"/>
</dbReference>
<evidence type="ECO:0000256" key="10">
    <source>
        <dbReference type="ARBA" id="ARBA00023163"/>
    </source>
</evidence>
<dbReference type="RefSeq" id="WP_261595421.1">
    <property type="nucleotide sequence ID" value="NZ_CAMAPC010000032.1"/>
</dbReference>
<dbReference type="PANTHER" id="PTHR19376:SF54">
    <property type="entry name" value="DNA-DIRECTED RNA POLYMERASE SUBUNIT BETA"/>
    <property type="match status" value="1"/>
</dbReference>
<keyword evidence="8 12" id="KW-0862">Zinc</keyword>
<keyword evidence="10 12" id="KW-0804">Transcription</keyword>
<feature type="binding site" evidence="12">
    <location>
        <position position="464"/>
    </location>
    <ligand>
        <name>Mg(2+)</name>
        <dbReference type="ChEBI" id="CHEBI:18420"/>
    </ligand>
</feature>
<keyword evidence="5 12" id="KW-0808">Transferase</keyword>
<dbReference type="GO" id="GO:0006351">
    <property type="term" value="P:DNA-templated transcription"/>
    <property type="evidence" value="ECO:0007669"/>
    <property type="project" value="UniProtKB-UniRule"/>
</dbReference>
<evidence type="ECO:0000313" key="18">
    <source>
        <dbReference type="Proteomes" id="UP001152485"/>
    </source>
</evidence>